<keyword evidence="4" id="KW-0929">Antimicrobial</keyword>
<comment type="similarity">
    <text evidence="2">Belongs to the DEFL family.</text>
</comment>
<dbReference type="OMA" id="QCCHCYC"/>
<dbReference type="Gramene" id="OB06G21730.1">
    <property type="protein sequence ID" value="OB06G21730.1"/>
    <property type="gene ID" value="OB06G21730"/>
</dbReference>
<evidence type="ECO:0000256" key="1">
    <source>
        <dbReference type="ARBA" id="ARBA00004613"/>
    </source>
</evidence>
<evidence type="ECO:0008006" key="10">
    <source>
        <dbReference type="Google" id="ProtNLM"/>
    </source>
</evidence>
<dbReference type="Pfam" id="PF10868">
    <property type="entry name" value="Defensin_like"/>
    <property type="match status" value="1"/>
</dbReference>
<proteinExistence type="inferred from homology"/>
<reference evidence="8" key="1">
    <citation type="journal article" date="2013" name="Nat. Commun.">
        <title>Whole-genome sequencing of Oryza brachyantha reveals mechanisms underlying Oryza genome evolution.</title>
        <authorList>
            <person name="Chen J."/>
            <person name="Huang Q."/>
            <person name="Gao D."/>
            <person name="Wang J."/>
            <person name="Lang Y."/>
            <person name="Liu T."/>
            <person name="Li B."/>
            <person name="Bai Z."/>
            <person name="Luis Goicoechea J."/>
            <person name="Liang C."/>
            <person name="Chen C."/>
            <person name="Zhang W."/>
            <person name="Sun S."/>
            <person name="Liao Y."/>
            <person name="Zhang X."/>
            <person name="Yang L."/>
            <person name="Song C."/>
            <person name="Wang M."/>
            <person name="Shi J."/>
            <person name="Liu G."/>
            <person name="Liu J."/>
            <person name="Zhou H."/>
            <person name="Zhou W."/>
            <person name="Yu Q."/>
            <person name="An N."/>
            <person name="Chen Y."/>
            <person name="Cai Q."/>
            <person name="Wang B."/>
            <person name="Liu B."/>
            <person name="Min J."/>
            <person name="Huang Y."/>
            <person name="Wu H."/>
            <person name="Li Z."/>
            <person name="Zhang Y."/>
            <person name="Yin Y."/>
            <person name="Song W."/>
            <person name="Jiang J."/>
            <person name="Jackson S.A."/>
            <person name="Wing R.A."/>
            <person name="Wang J."/>
            <person name="Chen M."/>
        </authorList>
    </citation>
    <scope>NUCLEOTIDE SEQUENCE [LARGE SCALE GENOMIC DNA]</scope>
    <source>
        <strain evidence="8">cv. IRGC 101232</strain>
    </source>
</reference>
<sequence length="56" mass="6656">MKPRGCWDFPTWGNRSEHSNCEPHCHNNACNEWCRSACRGGECKLRRHRQCCHCYC</sequence>
<keyword evidence="9" id="KW-1185">Reference proteome</keyword>
<dbReference type="Proteomes" id="UP000006038">
    <property type="component" value="Chromosome 6"/>
</dbReference>
<dbReference type="HOGENOM" id="CLU_185732_1_0_1"/>
<dbReference type="AlphaFoldDB" id="J3MDS9"/>
<comment type="subcellular location">
    <subcellularLocation>
        <location evidence="1">Secreted</location>
    </subcellularLocation>
</comment>
<evidence type="ECO:0000256" key="2">
    <source>
        <dbReference type="ARBA" id="ARBA00006722"/>
    </source>
</evidence>
<organism evidence="8">
    <name type="scientific">Oryza brachyantha</name>
    <name type="common">malo sina</name>
    <dbReference type="NCBI Taxonomy" id="4533"/>
    <lineage>
        <taxon>Eukaryota</taxon>
        <taxon>Viridiplantae</taxon>
        <taxon>Streptophyta</taxon>
        <taxon>Embryophyta</taxon>
        <taxon>Tracheophyta</taxon>
        <taxon>Spermatophyta</taxon>
        <taxon>Magnoliopsida</taxon>
        <taxon>Liliopsida</taxon>
        <taxon>Poales</taxon>
        <taxon>Poaceae</taxon>
        <taxon>BOP clade</taxon>
        <taxon>Oryzoideae</taxon>
        <taxon>Oryzeae</taxon>
        <taxon>Oryzinae</taxon>
        <taxon>Oryza</taxon>
    </lineage>
</organism>
<evidence type="ECO:0000256" key="6">
    <source>
        <dbReference type="ARBA" id="ARBA00022729"/>
    </source>
</evidence>
<evidence type="ECO:0000256" key="4">
    <source>
        <dbReference type="ARBA" id="ARBA00022529"/>
    </source>
</evidence>
<dbReference type="GO" id="GO:0050832">
    <property type="term" value="P:defense response to fungus"/>
    <property type="evidence" value="ECO:0007669"/>
    <property type="project" value="UniProtKB-KW"/>
</dbReference>
<evidence type="ECO:0000256" key="7">
    <source>
        <dbReference type="ARBA" id="ARBA00022821"/>
    </source>
</evidence>
<protein>
    <recommendedName>
        <fullName evidence="10">Knottin scorpion toxin-like domain-containing protein</fullName>
    </recommendedName>
</protein>
<evidence type="ECO:0000256" key="5">
    <source>
        <dbReference type="ARBA" id="ARBA00022577"/>
    </source>
</evidence>
<keyword evidence="5" id="KW-0295">Fungicide</keyword>
<reference evidence="8" key="2">
    <citation type="submission" date="2013-04" db="UniProtKB">
        <authorList>
            <consortium name="EnsemblPlants"/>
        </authorList>
    </citation>
    <scope>IDENTIFICATION</scope>
</reference>
<evidence type="ECO:0000256" key="3">
    <source>
        <dbReference type="ARBA" id="ARBA00022525"/>
    </source>
</evidence>
<keyword evidence="3" id="KW-0964">Secreted</keyword>
<dbReference type="GO" id="GO:0031640">
    <property type="term" value="P:killing of cells of another organism"/>
    <property type="evidence" value="ECO:0007669"/>
    <property type="project" value="UniProtKB-KW"/>
</dbReference>
<accession>J3MDS9</accession>
<keyword evidence="6" id="KW-0732">Signal</keyword>
<dbReference type="InterPro" id="IPR022618">
    <property type="entry name" value="Defensin-like_20-28"/>
</dbReference>
<evidence type="ECO:0000313" key="9">
    <source>
        <dbReference type="Proteomes" id="UP000006038"/>
    </source>
</evidence>
<dbReference type="GO" id="GO:0005576">
    <property type="term" value="C:extracellular region"/>
    <property type="evidence" value="ECO:0007669"/>
    <property type="project" value="UniProtKB-SubCell"/>
</dbReference>
<dbReference type="EnsemblPlants" id="OB06G21730.1">
    <property type="protein sequence ID" value="OB06G21730.1"/>
    <property type="gene ID" value="OB06G21730"/>
</dbReference>
<name>J3MDS9_ORYBR</name>
<keyword evidence="7" id="KW-0611">Plant defense</keyword>
<evidence type="ECO:0000313" key="8">
    <source>
        <dbReference type="EnsemblPlants" id="OB06G21730.1"/>
    </source>
</evidence>